<accession>A0A4Y8L3Z7</accession>
<dbReference type="EMBL" id="SOML01000003">
    <property type="protein sequence ID" value="TFD97385.1"/>
    <property type="molecule type" value="Genomic_DNA"/>
</dbReference>
<dbReference type="STRING" id="1121485.GCA_000426485_02386"/>
<reference evidence="1 2" key="1">
    <citation type="submission" date="2019-03" db="EMBL/GenBank/DDBJ databases">
        <title>San Antonio Military Medical Center submission to MRSN (WRAIR), pending publication.</title>
        <authorList>
            <person name="Blyth D.M."/>
            <person name="Mccarthy S.L."/>
            <person name="Schall S.E."/>
            <person name="Stam J.A."/>
            <person name="Ong A.C."/>
            <person name="Mcgann P.T."/>
        </authorList>
    </citation>
    <scope>NUCLEOTIDE SEQUENCE [LARGE SCALE GENOMIC DNA]</scope>
    <source>
        <strain evidence="1 2">MRSN571793</strain>
    </source>
</reference>
<dbReference type="OrthoDB" id="56388at2"/>
<evidence type="ECO:0000313" key="1">
    <source>
        <dbReference type="EMBL" id="TFD97385.1"/>
    </source>
</evidence>
<evidence type="ECO:0008006" key="3">
    <source>
        <dbReference type="Google" id="ProtNLM"/>
    </source>
</evidence>
<sequence>MNHNLEIQKLLLKKDSIESPEDRINLLKQAIQIADANNDLDWGFDLRLDLIFEERDTAHCIDSFAAFTWLLSTYDSNPETFDESDFLWEYKWMAGAARRNVNISMEQVHSIMDDLKIRMERNGYTLRGYYSVLIYWNLFIGNTEEAKRILTLRNETERDRMSHCPACELDTQVEIELIEGNFDKALSTASDLITKKLTCGVMPLVTFCNLTYYLGKAGDARAAQFFPKAEEEIAALKENDTSLISHVSNLLYYLTLNNKDEAWRYFEKYAEWEVNSEDAVSFDFSKNVLPLLKEANKKELNLGIKLPYYSSGNIYDTEELFQYYYKKANDLAIRFDSRNGTDKFKMELSEVLQPTIN</sequence>
<evidence type="ECO:0000313" key="2">
    <source>
        <dbReference type="Proteomes" id="UP000297861"/>
    </source>
</evidence>
<name>A0A4Y8L3Z7_9BACT</name>
<gene>
    <name evidence="1" type="ORF">E2605_06890</name>
</gene>
<keyword evidence="2" id="KW-1185">Reference proteome</keyword>
<dbReference type="RefSeq" id="WP_026626289.1">
    <property type="nucleotide sequence ID" value="NZ_JAWZLG010000100.1"/>
</dbReference>
<organism evidence="1 2">
    <name type="scientific">Dysgonomonas capnocytophagoides</name>
    <dbReference type="NCBI Taxonomy" id="45254"/>
    <lineage>
        <taxon>Bacteria</taxon>
        <taxon>Pseudomonadati</taxon>
        <taxon>Bacteroidota</taxon>
        <taxon>Bacteroidia</taxon>
        <taxon>Bacteroidales</taxon>
        <taxon>Dysgonomonadaceae</taxon>
        <taxon>Dysgonomonas</taxon>
    </lineage>
</organism>
<dbReference type="AlphaFoldDB" id="A0A4Y8L3Z7"/>
<protein>
    <recommendedName>
        <fullName evidence="3">Tetratricopeptide repeat protein</fullName>
    </recommendedName>
</protein>
<proteinExistence type="predicted"/>
<comment type="caution">
    <text evidence="1">The sequence shown here is derived from an EMBL/GenBank/DDBJ whole genome shotgun (WGS) entry which is preliminary data.</text>
</comment>
<dbReference type="Proteomes" id="UP000297861">
    <property type="component" value="Unassembled WGS sequence"/>
</dbReference>